<feature type="compositionally biased region" description="Basic and acidic residues" evidence="1">
    <location>
        <begin position="37"/>
        <end position="48"/>
    </location>
</feature>
<dbReference type="Gene3D" id="2.30.29.30">
    <property type="entry name" value="Pleckstrin-homology domain (PH domain)/Phosphotyrosine-binding domain (PTB)"/>
    <property type="match status" value="1"/>
</dbReference>
<dbReference type="KEGG" id="val:VDBG_06867"/>
<dbReference type="PANTHER" id="PTHR37283">
    <property type="entry name" value="PH DOMAIN-CONTAINING PROTEIN YHR131C"/>
    <property type="match status" value="1"/>
</dbReference>
<feature type="region of interest" description="Disordered" evidence="1">
    <location>
        <begin position="294"/>
        <end position="371"/>
    </location>
</feature>
<keyword evidence="3" id="KW-1185">Reference proteome</keyword>
<evidence type="ECO:0008006" key="4">
    <source>
        <dbReference type="Google" id="ProtNLM"/>
    </source>
</evidence>
<dbReference type="eggNOG" id="ENOG502QUAB">
    <property type="taxonomic scope" value="Eukaryota"/>
</dbReference>
<dbReference type="STRING" id="526221.C9SPP2"/>
<feature type="compositionally biased region" description="Polar residues" evidence="1">
    <location>
        <begin position="322"/>
        <end position="340"/>
    </location>
</feature>
<feature type="compositionally biased region" description="Low complexity" evidence="1">
    <location>
        <begin position="308"/>
        <end position="321"/>
    </location>
</feature>
<evidence type="ECO:0000313" key="2">
    <source>
        <dbReference type="EMBL" id="EEY20757.1"/>
    </source>
</evidence>
<accession>C9SPP2</accession>
<dbReference type="InterPro" id="IPR011993">
    <property type="entry name" value="PH-like_dom_sf"/>
</dbReference>
<evidence type="ECO:0000313" key="3">
    <source>
        <dbReference type="Proteomes" id="UP000008698"/>
    </source>
</evidence>
<dbReference type="Proteomes" id="UP000008698">
    <property type="component" value="Unassembled WGS sequence"/>
</dbReference>
<feature type="compositionally biased region" description="Low complexity" evidence="1">
    <location>
        <begin position="16"/>
        <end position="36"/>
    </location>
</feature>
<dbReference type="PANTHER" id="PTHR37283:SF1">
    <property type="entry name" value="PH DOMAIN-CONTAINING PROTEIN YHR131C"/>
    <property type="match status" value="1"/>
</dbReference>
<feature type="region of interest" description="Disordered" evidence="1">
    <location>
        <begin position="16"/>
        <end position="77"/>
    </location>
</feature>
<dbReference type="GeneID" id="9537431"/>
<dbReference type="OMA" id="AGQGMIQ"/>
<protein>
    <recommendedName>
        <fullName evidence="4">PH domain-containing protein</fullName>
    </recommendedName>
</protein>
<name>C9SPP2_VERA1</name>
<proteinExistence type="predicted"/>
<dbReference type="SUPFAM" id="SSF50729">
    <property type="entry name" value="PH domain-like"/>
    <property type="match status" value="1"/>
</dbReference>
<reference evidence="3" key="1">
    <citation type="journal article" date="2011" name="PLoS Pathog.">
        <title>Comparative genomics yields insights into niche adaptation of plant vascular wilt pathogens.</title>
        <authorList>
            <person name="Klosterman S.J."/>
            <person name="Subbarao K.V."/>
            <person name="Kang S."/>
            <person name="Veronese P."/>
            <person name="Gold S.E."/>
            <person name="Thomma B.P.H.J."/>
            <person name="Chen Z."/>
            <person name="Henrissat B."/>
            <person name="Lee Y.-H."/>
            <person name="Park J."/>
            <person name="Garcia-Pedrajas M.D."/>
            <person name="Barbara D.J."/>
            <person name="Anchieta A."/>
            <person name="de Jonge R."/>
            <person name="Santhanam P."/>
            <person name="Maruthachalam K."/>
            <person name="Atallah Z."/>
            <person name="Amyotte S.G."/>
            <person name="Paz Z."/>
            <person name="Inderbitzin P."/>
            <person name="Hayes R.J."/>
            <person name="Heiman D.I."/>
            <person name="Young S."/>
            <person name="Zeng Q."/>
            <person name="Engels R."/>
            <person name="Galagan J."/>
            <person name="Cuomo C.A."/>
            <person name="Dobinson K.F."/>
            <person name="Ma L.-J."/>
        </authorList>
    </citation>
    <scope>NUCLEOTIDE SEQUENCE [LARGE SCALE GENOMIC DNA]</scope>
    <source>
        <strain evidence="3">VaMs.102 / ATCC MYA-4576 / FGSC 10136</strain>
    </source>
</reference>
<gene>
    <name evidence="2" type="ORF">VDBG_06867</name>
</gene>
<evidence type="ECO:0000256" key="1">
    <source>
        <dbReference type="SAM" id="MobiDB-lite"/>
    </source>
</evidence>
<sequence>MSSRFAAGGEGFWTAASRSISSSSSSTSTPSSTTSTARHDAYGRRLSVEEDLFYQQLMTADPRPPSEPPPPYRPQALRPASSLITVTDDRRQQPQQRQALIELPPKYHTDIDLAAVWELKMELEDAVDRADDRTWHTVIVQLRGTSLKLYSVKKEWTQWGWGAAREWASSNQSPDNPPWARRATLLRTYHLQHADIGIAADYKKRRNVIRLRLETDQLLLSCLESATFVRWLDAFFAAIAIAAPLDEREYPADQSVPRSQRTRWLQAQRRGLTLAPRAYSPSITSSLSLSSHLDMDADPYPSPEMSDGTQGMAGQGMIQGQVPSGGSTPALSRRSTTGSASFRRLVAAAGGGEVDGKWAPPRETWDPPEEE</sequence>
<dbReference type="HOGENOM" id="CLU_028348_0_0_1"/>
<feature type="compositionally biased region" description="Pro residues" evidence="1">
    <location>
        <begin position="62"/>
        <end position="73"/>
    </location>
</feature>
<dbReference type="OrthoDB" id="5865767at2759"/>
<dbReference type="EMBL" id="DS985221">
    <property type="protein sequence ID" value="EEY20757.1"/>
    <property type="molecule type" value="Genomic_DNA"/>
</dbReference>
<dbReference type="AlphaFoldDB" id="C9SPP2"/>
<dbReference type="RefSeq" id="XP_003003305.1">
    <property type="nucleotide sequence ID" value="XM_003003259.1"/>
</dbReference>
<organism evidence="3">
    <name type="scientific">Verticillium alfalfae (strain VaMs.102 / ATCC MYA-4576 / FGSC 10136)</name>
    <name type="common">Verticillium wilt of alfalfa</name>
    <name type="synonym">Verticillium albo-atrum</name>
    <dbReference type="NCBI Taxonomy" id="526221"/>
    <lineage>
        <taxon>Eukaryota</taxon>
        <taxon>Fungi</taxon>
        <taxon>Dikarya</taxon>
        <taxon>Ascomycota</taxon>
        <taxon>Pezizomycotina</taxon>
        <taxon>Sordariomycetes</taxon>
        <taxon>Hypocreomycetidae</taxon>
        <taxon>Glomerellales</taxon>
        <taxon>Plectosphaerellaceae</taxon>
        <taxon>Verticillium</taxon>
    </lineage>
</organism>